<reference evidence="1 2" key="1">
    <citation type="submission" date="2020-11" db="EMBL/GenBank/DDBJ databases">
        <title>Insectihabitans protaetiae gen. nov. sp. nov. and Insectihabitans allomyrinae sp. nov., isolated from larvae of Protaetia brevitarsis seulensis and Allomyrina dichotoma, respectively.</title>
        <authorList>
            <person name="Lee S.D."/>
            <person name="Byeon Y.-S."/>
            <person name="Kim S.-M."/>
            <person name="Yang H.L."/>
            <person name="Kim I.S."/>
        </authorList>
    </citation>
    <scope>NUCLEOTIDE SEQUENCE [LARGE SCALE GENOMIC DNA]</scope>
    <source>
        <strain evidence="1 2">BWR-B9</strain>
    </source>
</reference>
<dbReference type="EMBL" id="JADRCR010000002">
    <property type="protein sequence ID" value="MBK5143135.1"/>
    <property type="molecule type" value="Genomic_DNA"/>
</dbReference>
<protein>
    <submittedName>
        <fullName evidence="1">Uncharacterized protein</fullName>
    </submittedName>
</protein>
<proteinExistence type="predicted"/>
<accession>A0ABS1IN12</accession>
<evidence type="ECO:0000313" key="2">
    <source>
        <dbReference type="Proteomes" id="UP001296921"/>
    </source>
</evidence>
<evidence type="ECO:0000313" key="1">
    <source>
        <dbReference type="EMBL" id="MBK5143135.1"/>
    </source>
</evidence>
<keyword evidence="2" id="KW-1185">Reference proteome</keyword>
<comment type="caution">
    <text evidence="1">The sequence shown here is derived from an EMBL/GenBank/DDBJ whole genome shotgun (WGS) entry which is preliminary data.</text>
</comment>
<dbReference type="Proteomes" id="UP001296921">
    <property type="component" value="Unassembled WGS sequence"/>
</dbReference>
<name>A0ABS1IN12_9GAMM</name>
<sequence length="77" mass="8298">MKKSRFTDSQIVAIPSTFGVDRLGTWISRSSGAHSALNNIDLGAFVFLGRYKPVCSVLLIMALTESQLTSLAIALPN</sequence>
<organism evidence="1 2">
    <name type="scientific">Limnobaculum allomyrinae</name>
    <dbReference type="NCBI Taxonomy" id="2791986"/>
    <lineage>
        <taxon>Bacteria</taxon>
        <taxon>Pseudomonadati</taxon>
        <taxon>Pseudomonadota</taxon>
        <taxon>Gammaproteobacteria</taxon>
        <taxon>Enterobacterales</taxon>
        <taxon>Budviciaceae</taxon>
        <taxon>Limnobaculum</taxon>
    </lineage>
</organism>
<gene>
    <name evidence="1" type="ORF">I2494_05305</name>
</gene>